<dbReference type="AlphaFoldDB" id="A0A4P8IDE8"/>
<accession>A0A4P8IDE8</accession>
<protein>
    <submittedName>
        <fullName evidence="1">Uncharacterized protein</fullName>
    </submittedName>
</protein>
<dbReference type="Proteomes" id="UP000298653">
    <property type="component" value="Chromosome"/>
</dbReference>
<sequence length="42" mass="4836">MEKRPQEKQDSGATLSCFLQCCLLRKGKILRDPCILWKGVLE</sequence>
<dbReference type="KEGG" id="arf:AR1Y2_1341"/>
<dbReference type="EMBL" id="CP040058">
    <property type="protein sequence ID" value="QCP34795.1"/>
    <property type="molecule type" value="Genomic_DNA"/>
</dbReference>
<evidence type="ECO:0000313" key="2">
    <source>
        <dbReference type="Proteomes" id="UP000298653"/>
    </source>
</evidence>
<organism evidence="1 2">
    <name type="scientific">Anaerostipes rhamnosivorans</name>
    <dbReference type="NCBI Taxonomy" id="1229621"/>
    <lineage>
        <taxon>Bacteria</taxon>
        <taxon>Bacillati</taxon>
        <taxon>Bacillota</taxon>
        <taxon>Clostridia</taxon>
        <taxon>Lachnospirales</taxon>
        <taxon>Lachnospiraceae</taxon>
        <taxon>Anaerostipes</taxon>
    </lineage>
</organism>
<reference evidence="1 2" key="1">
    <citation type="submission" date="2019-05" db="EMBL/GenBank/DDBJ databases">
        <title>Complete genome sequencing of Anaerostipes rhamnosivorans.</title>
        <authorList>
            <person name="Bui T.P.N."/>
            <person name="de Vos W.M."/>
        </authorList>
    </citation>
    <scope>NUCLEOTIDE SEQUENCE [LARGE SCALE GENOMIC DNA]</scope>
    <source>
        <strain evidence="1 2">1y2</strain>
    </source>
</reference>
<name>A0A4P8IDE8_9FIRM</name>
<gene>
    <name evidence="1" type="ORF">AR1Y2_1341</name>
</gene>
<keyword evidence="2" id="KW-1185">Reference proteome</keyword>
<proteinExistence type="predicted"/>
<evidence type="ECO:0000313" key="1">
    <source>
        <dbReference type="EMBL" id="QCP34795.1"/>
    </source>
</evidence>